<gene>
    <name evidence="2" type="ORF">A3D25_05245</name>
</gene>
<accession>A0A1F5KHH5</accession>
<dbReference type="EMBL" id="MFDD01000013">
    <property type="protein sequence ID" value="OGE40255.1"/>
    <property type="molecule type" value="Genomic_DNA"/>
</dbReference>
<name>A0A1F5KHH5_9BACT</name>
<comment type="caution">
    <text evidence="2">The sequence shown here is derived from an EMBL/GenBank/DDBJ whole genome shotgun (WGS) entry which is preliminary data.</text>
</comment>
<protein>
    <submittedName>
        <fullName evidence="2">Uncharacterized protein</fullName>
    </submittedName>
</protein>
<dbReference type="Proteomes" id="UP000177328">
    <property type="component" value="Unassembled WGS sequence"/>
</dbReference>
<feature type="region of interest" description="Disordered" evidence="1">
    <location>
        <begin position="1"/>
        <end position="71"/>
    </location>
</feature>
<sequence length="295" mass="32905">MESGEGLKFEAQKSQPKVERVTITDLRPVTPERGGSVLVLQRNAKDKDNRKLPKDSPDFGKLDAGEPEATQAQSKEFFDQIFAELTPEERSTVDILIVGADTTLNMPDGRTSPHKRGFDTAEHVLTGVQDAMKEFSVAQAQLLNKLGKPIELTSGRLKDLKMMEDSPEFVQFLVNKYGSGQEFWNAYESDVEKETRTRMKAEGPVEIADRVGQYMGTLDNAMKLYHQSHPGRRAIVWAVSHYDSISPFLKQKVTGQPLEDYLPVDNRGGVVFNIKPSGESSTQVQGQSYQVNLAK</sequence>
<evidence type="ECO:0000313" key="2">
    <source>
        <dbReference type="EMBL" id="OGE40255.1"/>
    </source>
</evidence>
<reference evidence="2 3" key="1">
    <citation type="journal article" date="2016" name="Nat. Commun.">
        <title>Thousands of microbial genomes shed light on interconnected biogeochemical processes in an aquifer system.</title>
        <authorList>
            <person name="Anantharaman K."/>
            <person name="Brown C.T."/>
            <person name="Hug L.A."/>
            <person name="Sharon I."/>
            <person name="Castelle C.J."/>
            <person name="Probst A.J."/>
            <person name="Thomas B.C."/>
            <person name="Singh A."/>
            <person name="Wilkins M.J."/>
            <person name="Karaoz U."/>
            <person name="Brodie E.L."/>
            <person name="Williams K.H."/>
            <person name="Hubbard S.S."/>
            <person name="Banfield J.F."/>
        </authorList>
    </citation>
    <scope>NUCLEOTIDE SEQUENCE [LARGE SCALE GENOMIC DNA]</scope>
</reference>
<dbReference type="AlphaFoldDB" id="A0A1F5KHH5"/>
<evidence type="ECO:0000313" key="3">
    <source>
        <dbReference type="Proteomes" id="UP000177328"/>
    </source>
</evidence>
<feature type="compositionally biased region" description="Basic and acidic residues" evidence="1">
    <location>
        <begin position="43"/>
        <end position="64"/>
    </location>
</feature>
<organism evidence="2 3">
    <name type="scientific">Candidatus Daviesbacteria bacterium RIFCSPHIGHO2_02_FULL_43_12</name>
    <dbReference type="NCBI Taxonomy" id="1797776"/>
    <lineage>
        <taxon>Bacteria</taxon>
        <taxon>Candidatus Daviesiibacteriota</taxon>
    </lineage>
</organism>
<evidence type="ECO:0000256" key="1">
    <source>
        <dbReference type="SAM" id="MobiDB-lite"/>
    </source>
</evidence>
<feature type="compositionally biased region" description="Basic and acidic residues" evidence="1">
    <location>
        <begin position="1"/>
        <end position="22"/>
    </location>
</feature>
<proteinExistence type="predicted"/>